<evidence type="ECO:0000256" key="1">
    <source>
        <dbReference type="SAM" id="Phobius"/>
    </source>
</evidence>
<name>A0A1F5YEJ0_9BACT</name>
<proteinExistence type="predicted"/>
<keyword evidence="1" id="KW-0812">Transmembrane</keyword>
<accession>A0A1F5YEJ0</accession>
<dbReference type="AlphaFoldDB" id="A0A1F5YEJ0"/>
<reference evidence="2 3" key="1">
    <citation type="journal article" date="2016" name="Nat. Commun.">
        <title>Thousands of microbial genomes shed light on interconnected biogeochemical processes in an aquifer system.</title>
        <authorList>
            <person name="Anantharaman K."/>
            <person name="Brown C.T."/>
            <person name="Hug L.A."/>
            <person name="Sharon I."/>
            <person name="Castelle C.J."/>
            <person name="Probst A.J."/>
            <person name="Thomas B.C."/>
            <person name="Singh A."/>
            <person name="Wilkins M.J."/>
            <person name="Karaoz U."/>
            <person name="Brodie E.L."/>
            <person name="Williams K.H."/>
            <person name="Hubbard S.S."/>
            <person name="Banfield J.F."/>
        </authorList>
    </citation>
    <scope>NUCLEOTIDE SEQUENCE [LARGE SCALE GENOMIC DNA]</scope>
</reference>
<dbReference type="Proteomes" id="UP000176992">
    <property type="component" value="Unassembled WGS sequence"/>
</dbReference>
<keyword evidence="1" id="KW-0472">Membrane</keyword>
<protein>
    <submittedName>
        <fullName evidence="2">Uncharacterized protein</fullName>
    </submittedName>
</protein>
<evidence type="ECO:0000313" key="3">
    <source>
        <dbReference type="Proteomes" id="UP000176992"/>
    </source>
</evidence>
<feature type="transmembrane region" description="Helical" evidence="1">
    <location>
        <begin position="12"/>
        <end position="36"/>
    </location>
</feature>
<comment type="caution">
    <text evidence="2">The sequence shown here is derived from an EMBL/GenBank/DDBJ whole genome shotgun (WGS) entry which is preliminary data.</text>
</comment>
<keyword evidence="1" id="KW-1133">Transmembrane helix</keyword>
<gene>
    <name evidence="2" type="ORF">A2Z86_06390</name>
</gene>
<organism evidence="2 3">
    <name type="scientific">Candidatus Glassbacteria bacterium GWA2_58_10</name>
    <dbReference type="NCBI Taxonomy" id="1817865"/>
    <lineage>
        <taxon>Bacteria</taxon>
        <taxon>Candidatus Glassiibacteriota</taxon>
    </lineage>
</organism>
<evidence type="ECO:0000313" key="2">
    <source>
        <dbReference type="EMBL" id="OGF98462.1"/>
    </source>
</evidence>
<sequence>MRPRPVFRETDMSYGLAIVAVFILSMAVLVVAIMLFRHQRQVAEIKATFLNSKKQRNFFHQRYLTYQADLDRLRVSYNSMMKELVHIKSEMTDCKNGIKEILEILKEETRGVDDQMSQELSRIIDRRKSIVRQQWQEFNGKKALLLEKMDLALTEKASEESLIQKKDDAFAKLTEMNAILSRIKKEYERVVRSPIISFGKKTD</sequence>
<dbReference type="EMBL" id="MFIV01000099">
    <property type="protein sequence ID" value="OGF98462.1"/>
    <property type="molecule type" value="Genomic_DNA"/>
</dbReference>